<feature type="compositionally biased region" description="Basic residues" evidence="1">
    <location>
        <begin position="363"/>
        <end position="373"/>
    </location>
</feature>
<feature type="region of interest" description="Disordered" evidence="1">
    <location>
        <begin position="163"/>
        <end position="183"/>
    </location>
</feature>
<dbReference type="EMBL" id="NKHZ01000080">
    <property type="protein sequence ID" value="PNS15212.1"/>
    <property type="molecule type" value="Genomic_DNA"/>
</dbReference>
<name>A0A2K1QJY5_9PEZI</name>
<comment type="caution">
    <text evidence="2">The sequence shown here is derived from an EMBL/GenBank/DDBJ whole genome shotgun (WGS) entry which is preliminary data.</text>
</comment>
<gene>
    <name evidence="2" type="ORF">CAC42_8213</name>
</gene>
<feature type="region of interest" description="Disordered" evidence="1">
    <location>
        <begin position="438"/>
        <end position="457"/>
    </location>
</feature>
<feature type="compositionally biased region" description="Polar residues" evidence="1">
    <location>
        <begin position="7"/>
        <end position="16"/>
    </location>
</feature>
<evidence type="ECO:0000313" key="3">
    <source>
        <dbReference type="Proteomes" id="UP000243797"/>
    </source>
</evidence>
<evidence type="ECO:0000256" key="1">
    <source>
        <dbReference type="SAM" id="MobiDB-lite"/>
    </source>
</evidence>
<dbReference type="STRING" id="2082308.A0A2K1QJY5"/>
<evidence type="ECO:0000313" key="2">
    <source>
        <dbReference type="EMBL" id="PNS15212.1"/>
    </source>
</evidence>
<sequence length="557" mass="61650">MYERPTFSGSTLVSKPSTAFSTTSSASSGGSARLLFGEIDASSLSSSSTTLTNCTVVRSTNASFLRFWHSDECRDAFLSYLDQRSLTSLRLVSLDVSSRLAPLCFDTITNTFRANTFAKRSRMRALERIGRHVRAFKLVLPYGFEQVLPPLIDTETGEEKNFTYTPVRPGSSASSHGKTREPKYGDWETTDLLVRQYPPLFHAAANSASFVQCLAALPNMSQLTIEGRGDDFHIRGHHRNISDFALVSLRAALENSPIHSLTQICLQDLPASAMKYLNPAISSQSSVFDWCSHVGHMSASIKSIEEPSSDQSSEIAIVQDYLRNFRNLESLSFAWSGKPGPLPLGRSLLLVSRPSQSMQGARRPSHPALRRHASSSNATRGQERASMHFPQLVSLSLHNMTSSADEMREMLGAHGSLRNLDFADVKLQSGSWEEALRPLRQPRPSPPTTAETGDVPIMLARDDNARQPMPSLERQDSGVSLTPPKVETPHRAPVWRETEARPARKVCFVEELHACELGDGSNMRSSTQRSVKKKRDVFGDACGELKRIFRGGLLRWP</sequence>
<feature type="compositionally biased region" description="Low complexity" evidence="1">
    <location>
        <begin position="17"/>
        <end position="29"/>
    </location>
</feature>
<feature type="region of interest" description="Disordered" evidence="1">
    <location>
        <begin position="467"/>
        <end position="497"/>
    </location>
</feature>
<proteinExistence type="predicted"/>
<feature type="region of interest" description="Disordered" evidence="1">
    <location>
        <begin position="354"/>
        <end position="386"/>
    </location>
</feature>
<protein>
    <submittedName>
        <fullName evidence="2">Glucose-repressible alcohol dehydrogenase transcriptional effector</fullName>
    </submittedName>
</protein>
<keyword evidence="3" id="KW-1185">Reference proteome</keyword>
<feature type="region of interest" description="Disordered" evidence="1">
    <location>
        <begin position="1"/>
        <end position="29"/>
    </location>
</feature>
<feature type="compositionally biased region" description="Basic and acidic residues" evidence="1">
    <location>
        <begin position="487"/>
        <end position="497"/>
    </location>
</feature>
<dbReference type="AlphaFoldDB" id="A0A2K1QJY5"/>
<dbReference type="Proteomes" id="UP000243797">
    <property type="component" value="Unassembled WGS sequence"/>
</dbReference>
<accession>A0A2K1QJY5</accession>
<organism evidence="2 3">
    <name type="scientific">Sphaceloma murrayae</name>
    <dbReference type="NCBI Taxonomy" id="2082308"/>
    <lineage>
        <taxon>Eukaryota</taxon>
        <taxon>Fungi</taxon>
        <taxon>Dikarya</taxon>
        <taxon>Ascomycota</taxon>
        <taxon>Pezizomycotina</taxon>
        <taxon>Dothideomycetes</taxon>
        <taxon>Dothideomycetidae</taxon>
        <taxon>Myriangiales</taxon>
        <taxon>Elsinoaceae</taxon>
        <taxon>Sphaceloma</taxon>
    </lineage>
</organism>
<reference evidence="2 3" key="1">
    <citation type="submission" date="2017-06" db="EMBL/GenBank/DDBJ databases">
        <title>Draft genome sequence of a variant of Elsinoe murrayae.</title>
        <authorList>
            <person name="Cheng Q."/>
        </authorList>
    </citation>
    <scope>NUCLEOTIDE SEQUENCE [LARGE SCALE GENOMIC DNA]</scope>
    <source>
        <strain evidence="2 3">CQ-2017a</strain>
    </source>
</reference>
<dbReference type="InParanoid" id="A0A2K1QJY5"/>
<dbReference type="OrthoDB" id="5327538at2759"/>